<dbReference type="GeneID" id="54573890"/>
<feature type="compositionally biased region" description="Low complexity" evidence="1">
    <location>
        <begin position="66"/>
        <end position="89"/>
    </location>
</feature>
<protein>
    <submittedName>
        <fullName evidence="2">Uncharacterized protein</fullName>
    </submittedName>
</protein>
<feature type="region of interest" description="Disordered" evidence="1">
    <location>
        <begin position="1"/>
        <end position="100"/>
    </location>
</feature>
<dbReference type="AlphaFoldDB" id="A0A6A6HSU1"/>
<proteinExistence type="predicted"/>
<organism evidence="2 3">
    <name type="scientific">Trematosphaeria pertusa</name>
    <dbReference type="NCBI Taxonomy" id="390896"/>
    <lineage>
        <taxon>Eukaryota</taxon>
        <taxon>Fungi</taxon>
        <taxon>Dikarya</taxon>
        <taxon>Ascomycota</taxon>
        <taxon>Pezizomycotina</taxon>
        <taxon>Dothideomycetes</taxon>
        <taxon>Pleosporomycetidae</taxon>
        <taxon>Pleosporales</taxon>
        <taxon>Massarineae</taxon>
        <taxon>Trematosphaeriaceae</taxon>
        <taxon>Trematosphaeria</taxon>
    </lineage>
</organism>
<accession>A0A6A6HSU1</accession>
<dbReference type="EMBL" id="ML987216">
    <property type="protein sequence ID" value="KAF2240593.1"/>
    <property type="molecule type" value="Genomic_DNA"/>
</dbReference>
<keyword evidence="3" id="KW-1185">Reference proteome</keyword>
<gene>
    <name evidence="2" type="ORF">BU26DRAFT_202988</name>
</gene>
<evidence type="ECO:0000313" key="2">
    <source>
        <dbReference type="EMBL" id="KAF2240593.1"/>
    </source>
</evidence>
<evidence type="ECO:0000313" key="3">
    <source>
        <dbReference type="Proteomes" id="UP000800094"/>
    </source>
</evidence>
<dbReference type="Proteomes" id="UP000800094">
    <property type="component" value="Unassembled WGS sequence"/>
</dbReference>
<dbReference type="RefSeq" id="XP_033675597.1">
    <property type="nucleotide sequence ID" value="XM_033820560.1"/>
</dbReference>
<reference evidence="2" key="1">
    <citation type="journal article" date="2020" name="Stud. Mycol.">
        <title>101 Dothideomycetes genomes: a test case for predicting lifestyles and emergence of pathogens.</title>
        <authorList>
            <person name="Haridas S."/>
            <person name="Albert R."/>
            <person name="Binder M."/>
            <person name="Bloem J."/>
            <person name="Labutti K."/>
            <person name="Salamov A."/>
            <person name="Andreopoulos B."/>
            <person name="Baker S."/>
            <person name="Barry K."/>
            <person name="Bills G."/>
            <person name="Bluhm B."/>
            <person name="Cannon C."/>
            <person name="Castanera R."/>
            <person name="Culley D."/>
            <person name="Daum C."/>
            <person name="Ezra D."/>
            <person name="Gonzalez J."/>
            <person name="Henrissat B."/>
            <person name="Kuo A."/>
            <person name="Liang C."/>
            <person name="Lipzen A."/>
            <person name="Lutzoni F."/>
            <person name="Magnuson J."/>
            <person name="Mondo S."/>
            <person name="Nolan M."/>
            <person name="Ohm R."/>
            <person name="Pangilinan J."/>
            <person name="Park H.-J."/>
            <person name="Ramirez L."/>
            <person name="Alfaro M."/>
            <person name="Sun H."/>
            <person name="Tritt A."/>
            <person name="Yoshinaga Y."/>
            <person name="Zwiers L.-H."/>
            <person name="Turgeon B."/>
            <person name="Goodwin S."/>
            <person name="Spatafora J."/>
            <person name="Crous P."/>
            <person name="Grigoriev I."/>
        </authorList>
    </citation>
    <scope>NUCLEOTIDE SEQUENCE</scope>
    <source>
        <strain evidence="2">CBS 122368</strain>
    </source>
</reference>
<feature type="compositionally biased region" description="Polar residues" evidence="1">
    <location>
        <begin position="10"/>
        <end position="19"/>
    </location>
</feature>
<evidence type="ECO:0000256" key="1">
    <source>
        <dbReference type="SAM" id="MobiDB-lite"/>
    </source>
</evidence>
<name>A0A6A6HSU1_9PLEO</name>
<sequence>MRSLHRRSPATITWCSPVSSRPKARDTREVQAPGVPAMSNTPSPHPAACATKEPMTSRSDRHRTSHSTLQIGTTPGVPQVTPTTPQATARQRGGSPRLPDRLTFSLASLGSRVWAREPLSALQYAPWNAWRSLRLQANLS</sequence>